<proteinExistence type="predicted"/>
<reference evidence="2" key="1">
    <citation type="submission" date="2023-03" db="EMBL/GenBank/DDBJ databases">
        <title>Chitinimonas shenzhenensis gen. nov., sp. nov., a novel member of family Burkholderiaceae isolated from activated sludge collected in Shen Zhen, China.</title>
        <authorList>
            <person name="Wang X."/>
        </authorList>
    </citation>
    <scope>NUCLEOTIDE SEQUENCE</scope>
    <source>
        <strain evidence="2">DQS-5</strain>
    </source>
</reference>
<evidence type="ECO:0000313" key="2">
    <source>
        <dbReference type="EMBL" id="MDK2123997.1"/>
    </source>
</evidence>
<comment type="caution">
    <text evidence="2">The sequence shown here is derived from an EMBL/GenBank/DDBJ whole genome shotgun (WGS) entry which is preliminary data.</text>
</comment>
<organism evidence="2 3">
    <name type="scientific">Parachitinimonas caeni</name>
    <dbReference type="NCBI Taxonomy" id="3031301"/>
    <lineage>
        <taxon>Bacteria</taxon>
        <taxon>Pseudomonadati</taxon>
        <taxon>Pseudomonadota</taxon>
        <taxon>Betaproteobacteria</taxon>
        <taxon>Neisseriales</taxon>
        <taxon>Chitinibacteraceae</taxon>
        <taxon>Parachitinimonas</taxon>
    </lineage>
</organism>
<feature type="transmembrane region" description="Helical" evidence="1">
    <location>
        <begin position="37"/>
        <end position="57"/>
    </location>
</feature>
<dbReference type="Proteomes" id="UP001172778">
    <property type="component" value="Unassembled WGS sequence"/>
</dbReference>
<sequence>MKPIAIILLILICVLLGSAMKQLIHKKNDNKAVVRALSIRVALSIGLFILLLLANYLGWITPHGATP</sequence>
<dbReference type="EMBL" id="JARRAF010000007">
    <property type="protein sequence ID" value="MDK2123997.1"/>
    <property type="molecule type" value="Genomic_DNA"/>
</dbReference>
<keyword evidence="1" id="KW-0812">Transmembrane</keyword>
<keyword evidence="1" id="KW-0472">Membrane</keyword>
<accession>A0ABT7DVA8</accession>
<gene>
    <name evidence="2" type="ORF">PZA18_08060</name>
</gene>
<dbReference type="Pfam" id="PF11137">
    <property type="entry name" value="DUF2909"/>
    <property type="match status" value="1"/>
</dbReference>
<keyword evidence="1" id="KW-1133">Transmembrane helix</keyword>
<evidence type="ECO:0000256" key="1">
    <source>
        <dbReference type="SAM" id="Phobius"/>
    </source>
</evidence>
<dbReference type="RefSeq" id="WP_284100305.1">
    <property type="nucleotide sequence ID" value="NZ_JARRAF010000007.1"/>
</dbReference>
<dbReference type="InterPro" id="IPR021313">
    <property type="entry name" value="DUF2909"/>
</dbReference>
<evidence type="ECO:0000313" key="3">
    <source>
        <dbReference type="Proteomes" id="UP001172778"/>
    </source>
</evidence>
<keyword evidence="3" id="KW-1185">Reference proteome</keyword>
<name>A0ABT7DVA8_9NEIS</name>
<protein>
    <submittedName>
        <fullName evidence="2">DUF2909 domain-containing protein</fullName>
    </submittedName>
</protein>